<evidence type="ECO:0000256" key="6">
    <source>
        <dbReference type="ARBA" id="ARBA00022741"/>
    </source>
</evidence>
<dbReference type="InterPro" id="IPR002646">
    <property type="entry name" value="PolA_pol_head_dom"/>
</dbReference>
<evidence type="ECO:0000256" key="1">
    <source>
        <dbReference type="ARBA" id="ARBA00001946"/>
    </source>
</evidence>
<keyword evidence="12" id="KW-1185">Reference proteome</keyword>
<keyword evidence="6" id="KW-0547">Nucleotide-binding</keyword>
<dbReference type="RefSeq" id="WP_271885514.1">
    <property type="nucleotide sequence ID" value="NZ_CP067136.1"/>
</dbReference>
<dbReference type="Pfam" id="PF01743">
    <property type="entry name" value="PolyA_pol"/>
    <property type="match status" value="1"/>
</dbReference>
<evidence type="ECO:0000256" key="3">
    <source>
        <dbReference type="ARBA" id="ARBA00022694"/>
    </source>
</evidence>
<evidence type="ECO:0000256" key="4">
    <source>
        <dbReference type="ARBA" id="ARBA00022695"/>
    </source>
</evidence>
<dbReference type="Pfam" id="PF12627">
    <property type="entry name" value="PolyA_pol_RNAbd"/>
    <property type="match status" value="1"/>
</dbReference>
<dbReference type="PANTHER" id="PTHR46173:SF1">
    <property type="entry name" value="CCA TRNA NUCLEOTIDYLTRANSFERASE 1, MITOCHONDRIAL"/>
    <property type="match status" value="1"/>
</dbReference>
<keyword evidence="5" id="KW-0479">Metal-binding</keyword>
<dbReference type="InterPro" id="IPR050264">
    <property type="entry name" value="Bact_CCA-adding_enz_type3_sf"/>
</dbReference>
<dbReference type="SUPFAM" id="SSF81891">
    <property type="entry name" value="Poly A polymerase C-terminal region-like"/>
    <property type="match status" value="1"/>
</dbReference>
<keyword evidence="8" id="KW-0694">RNA-binding</keyword>
<evidence type="ECO:0000313" key="11">
    <source>
        <dbReference type="EMBL" id="WCR06678.1"/>
    </source>
</evidence>
<gene>
    <name evidence="11" type="ORF">JHX87_14520</name>
</gene>
<protein>
    <submittedName>
        <fullName evidence="11">CCA tRNA nucleotidyltransferase</fullName>
    </submittedName>
</protein>
<dbReference type="CDD" id="cd05398">
    <property type="entry name" value="NT_ClassII-CCAase"/>
    <property type="match status" value="1"/>
</dbReference>
<organism evidence="11 12">
    <name type="scientific">Paracoccus fistulariae</name>
    <dbReference type="NCBI Taxonomy" id="658446"/>
    <lineage>
        <taxon>Bacteria</taxon>
        <taxon>Pseudomonadati</taxon>
        <taxon>Pseudomonadota</taxon>
        <taxon>Alphaproteobacteria</taxon>
        <taxon>Rhodobacterales</taxon>
        <taxon>Paracoccaceae</taxon>
        <taxon>Paracoccus</taxon>
    </lineage>
</organism>
<evidence type="ECO:0000259" key="10">
    <source>
        <dbReference type="Pfam" id="PF12627"/>
    </source>
</evidence>
<dbReference type="InterPro" id="IPR043519">
    <property type="entry name" value="NT_sf"/>
</dbReference>
<evidence type="ECO:0000256" key="5">
    <source>
        <dbReference type="ARBA" id="ARBA00022723"/>
    </source>
</evidence>
<keyword evidence="2 8" id="KW-0808">Transferase</keyword>
<dbReference type="Proteomes" id="UP001219349">
    <property type="component" value="Chromosome"/>
</dbReference>
<keyword evidence="7" id="KW-0460">Magnesium</keyword>
<dbReference type="Gene3D" id="1.10.3090.10">
    <property type="entry name" value="cca-adding enzyme, domain 2"/>
    <property type="match status" value="1"/>
</dbReference>
<evidence type="ECO:0000256" key="8">
    <source>
        <dbReference type="RuleBase" id="RU003953"/>
    </source>
</evidence>
<dbReference type="InterPro" id="IPR032828">
    <property type="entry name" value="PolyA_RNA-bd"/>
</dbReference>
<accession>A0ABY7SIA6</accession>
<name>A0ABY7SIA6_9RHOB</name>
<feature type="domain" description="tRNA nucleotidyltransferase/poly(A) polymerase RNA and SrmB- binding" evidence="10">
    <location>
        <begin position="187"/>
        <end position="242"/>
    </location>
</feature>
<feature type="domain" description="Poly A polymerase head" evidence="9">
    <location>
        <begin position="29"/>
        <end position="154"/>
    </location>
</feature>
<comment type="similarity">
    <text evidence="8">Belongs to the tRNA nucleotidyltransferase/poly(A) polymerase family.</text>
</comment>
<dbReference type="PANTHER" id="PTHR46173">
    <property type="entry name" value="CCA TRNA NUCLEOTIDYLTRANSFERASE 1, MITOCHONDRIAL"/>
    <property type="match status" value="1"/>
</dbReference>
<evidence type="ECO:0000313" key="12">
    <source>
        <dbReference type="Proteomes" id="UP001219349"/>
    </source>
</evidence>
<comment type="cofactor">
    <cofactor evidence="1">
        <name>Mg(2+)</name>
        <dbReference type="ChEBI" id="CHEBI:18420"/>
    </cofactor>
</comment>
<evidence type="ECO:0000256" key="7">
    <source>
        <dbReference type="ARBA" id="ARBA00022842"/>
    </source>
</evidence>
<evidence type="ECO:0000256" key="2">
    <source>
        <dbReference type="ARBA" id="ARBA00022679"/>
    </source>
</evidence>
<dbReference type="SUPFAM" id="SSF81301">
    <property type="entry name" value="Nucleotidyltransferase"/>
    <property type="match status" value="1"/>
</dbReference>
<dbReference type="EMBL" id="CP067136">
    <property type="protein sequence ID" value="WCR06678.1"/>
    <property type="molecule type" value="Genomic_DNA"/>
</dbReference>
<proteinExistence type="inferred from homology"/>
<keyword evidence="4" id="KW-0548">Nucleotidyltransferase</keyword>
<keyword evidence="3" id="KW-0819">tRNA processing</keyword>
<dbReference type="Gene3D" id="3.30.460.10">
    <property type="entry name" value="Beta Polymerase, domain 2"/>
    <property type="match status" value="1"/>
</dbReference>
<reference evidence="11 12" key="1">
    <citation type="submission" date="2021-01" db="EMBL/GenBank/DDBJ databases">
        <title>Biogeographic distribution of Paracoccus.</title>
        <authorList>
            <person name="Hollensteiner J."/>
            <person name="Leineberger J."/>
            <person name="Brinkhoff T."/>
            <person name="Daniel R."/>
        </authorList>
    </citation>
    <scope>NUCLEOTIDE SEQUENCE [LARGE SCALE GENOMIC DNA]</scope>
    <source>
        <strain evidence="11 12">KCTC 22803</strain>
    </source>
</reference>
<evidence type="ECO:0000259" key="9">
    <source>
        <dbReference type="Pfam" id="PF01743"/>
    </source>
</evidence>
<sequence length="390" mass="42738">MSAIRAEFLSSPGLQQVLTTLTAAGHQALIVGGAVRNAMLGEDVSDVDLSTDALPQQVIDLAGAAGLKTVPTGIEHGTVTVLTTESGPWRSFEITTFRRDVETDGRHAVVSFSTDLAEDARRRDFTMNALYATATGEVLDPIGGLPDLLARRLRFVGDPRARITEDYLRILRFFRFHAWYGAPGAADPDALAACAELAEGLNRISKERIGEEMQKLLKAPDPLDALCLMEQTGVLQHVLPGARLDLLTALRRVETAPDWRLRLATLQADDPRGSLRLSNRSARIVMQLRELAQGDDSLERIAYRHGQDLARQVAQYRLAEGRDLPPDWDRRIQRAAQQKLPISATDLMPQLSGAALGAALRMAEDHWIDSDFRATAPDLVALARRAEGSE</sequence>